<proteinExistence type="predicted"/>
<keyword evidence="2" id="KW-1185">Reference proteome</keyword>
<dbReference type="Proteomes" id="UP000187203">
    <property type="component" value="Unassembled WGS sequence"/>
</dbReference>
<protein>
    <submittedName>
        <fullName evidence="1">Uncharacterized protein</fullName>
    </submittedName>
</protein>
<dbReference type="EMBL" id="AWUE01013380">
    <property type="protein sequence ID" value="OMP07162.1"/>
    <property type="molecule type" value="Genomic_DNA"/>
</dbReference>
<dbReference type="AlphaFoldDB" id="A0A1R3KJ93"/>
<gene>
    <name evidence="1" type="ORF">COLO4_07574</name>
</gene>
<dbReference type="OrthoDB" id="1113909at2759"/>
<comment type="caution">
    <text evidence="1">The sequence shown here is derived from an EMBL/GenBank/DDBJ whole genome shotgun (WGS) entry which is preliminary data.</text>
</comment>
<name>A0A1R3KJ93_9ROSI</name>
<reference evidence="2" key="1">
    <citation type="submission" date="2013-09" db="EMBL/GenBank/DDBJ databases">
        <title>Corchorus olitorius genome sequencing.</title>
        <authorList>
            <person name="Alam M."/>
            <person name="Haque M.S."/>
            <person name="Islam M.S."/>
            <person name="Emdad E.M."/>
            <person name="Islam M.M."/>
            <person name="Ahmed B."/>
            <person name="Halim A."/>
            <person name="Hossen Q.M.M."/>
            <person name="Hossain M.Z."/>
            <person name="Ahmed R."/>
            <person name="Khan M.M."/>
            <person name="Islam R."/>
            <person name="Rashid M.M."/>
            <person name="Khan S.A."/>
            <person name="Rahman M.S."/>
            <person name="Alam M."/>
            <person name="Yahiya A.S."/>
            <person name="Khan M.S."/>
            <person name="Azam M.S."/>
            <person name="Haque T."/>
            <person name="Lashkar M.Z.H."/>
            <person name="Akhand A.I."/>
            <person name="Morshed G."/>
            <person name="Roy S."/>
            <person name="Uddin K.S."/>
            <person name="Rabeya T."/>
            <person name="Hossain A.S."/>
            <person name="Chowdhury A."/>
            <person name="Snigdha A.R."/>
            <person name="Mortoza M.S."/>
            <person name="Matin S.A."/>
            <person name="Hoque S.M.E."/>
            <person name="Islam M.K."/>
            <person name="Roy D.K."/>
            <person name="Haider R."/>
            <person name="Moosa M.M."/>
            <person name="Elias S.M."/>
            <person name="Hasan A.M."/>
            <person name="Jahan S."/>
            <person name="Shafiuddin M."/>
            <person name="Mahmood N."/>
            <person name="Shommy N.S."/>
        </authorList>
    </citation>
    <scope>NUCLEOTIDE SEQUENCE [LARGE SCALE GENOMIC DNA]</scope>
    <source>
        <strain evidence="2">cv. O-4</strain>
    </source>
</reference>
<organism evidence="1 2">
    <name type="scientific">Corchorus olitorius</name>
    <dbReference type="NCBI Taxonomy" id="93759"/>
    <lineage>
        <taxon>Eukaryota</taxon>
        <taxon>Viridiplantae</taxon>
        <taxon>Streptophyta</taxon>
        <taxon>Embryophyta</taxon>
        <taxon>Tracheophyta</taxon>
        <taxon>Spermatophyta</taxon>
        <taxon>Magnoliopsida</taxon>
        <taxon>eudicotyledons</taxon>
        <taxon>Gunneridae</taxon>
        <taxon>Pentapetalae</taxon>
        <taxon>rosids</taxon>
        <taxon>malvids</taxon>
        <taxon>Malvales</taxon>
        <taxon>Malvaceae</taxon>
        <taxon>Grewioideae</taxon>
        <taxon>Apeibeae</taxon>
        <taxon>Corchorus</taxon>
    </lineage>
</organism>
<evidence type="ECO:0000313" key="1">
    <source>
        <dbReference type="EMBL" id="OMP07162.1"/>
    </source>
</evidence>
<sequence>MVPNTVEEINCVRPRSKENRPFRFEAAWLLHPEFKHLFASAWNKGEGNLLMAVENVNSEIRVWKEEVFGEYFQAKAYPSSRD</sequence>
<evidence type="ECO:0000313" key="2">
    <source>
        <dbReference type="Proteomes" id="UP000187203"/>
    </source>
</evidence>
<accession>A0A1R3KJ93</accession>